<dbReference type="InterPro" id="IPR010559">
    <property type="entry name" value="Sig_transdc_His_kin_internal"/>
</dbReference>
<keyword evidence="2" id="KW-1003">Cell membrane</keyword>
<evidence type="ECO:0000256" key="1">
    <source>
        <dbReference type="ARBA" id="ARBA00004651"/>
    </source>
</evidence>
<evidence type="ECO:0000256" key="4">
    <source>
        <dbReference type="ARBA" id="ARBA00022989"/>
    </source>
</evidence>
<feature type="domain" description="Signal transduction histidine kinase internal region" evidence="10">
    <location>
        <begin position="368"/>
        <end position="446"/>
    </location>
</feature>
<dbReference type="PANTHER" id="PTHR42713">
    <property type="entry name" value="HISTIDINE KINASE-RELATED"/>
    <property type="match status" value="1"/>
</dbReference>
<dbReference type="Proteomes" id="UP000199708">
    <property type="component" value="Unassembled WGS sequence"/>
</dbReference>
<dbReference type="EMBL" id="FNCK01000005">
    <property type="protein sequence ID" value="SDG31439.1"/>
    <property type="molecule type" value="Genomic_DNA"/>
</dbReference>
<evidence type="ECO:0000313" key="11">
    <source>
        <dbReference type="EMBL" id="SDG31439.1"/>
    </source>
</evidence>
<evidence type="ECO:0000259" key="8">
    <source>
        <dbReference type="Pfam" id="PF02518"/>
    </source>
</evidence>
<evidence type="ECO:0000259" key="10">
    <source>
        <dbReference type="Pfam" id="PF06580"/>
    </source>
</evidence>
<feature type="domain" description="Cache" evidence="9">
    <location>
        <begin position="38"/>
        <end position="263"/>
    </location>
</feature>
<dbReference type="OrthoDB" id="9776552at2"/>
<evidence type="ECO:0000256" key="5">
    <source>
        <dbReference type="ARBA" id="ARBA00023136"/>
    </source>
</evidence>
<dbReference type="SUPFAM" id="SSF55874">
    <property type="entry name" value="ATPase domain of HSP90 chaperone/DNA topoisomerase II/histidine kinase"/>
    <property type="match status" value="1"/>
</dbReference>
<keyword evidence="12" id="KW-1185">Reference proteome</keyword>
<feature type="transmembrane region" description="Helical" evidence="7">
    <location>
        <begin position="283"/>
        <end position="301"/>
    </location>
</feature>
<dbReference type="Gene3D" id="6.10.340.10">
    <property type="match status" value="1"/>
</dbReference>
<evidence type="ECO:0000256" key="3">
    <source>
        <dbReference type="ARBA" id="ARBA00022692"/>
    </source>
</evidence>
<dbReference type="InterPro" id="IPR003594">
    <property type="entry name" value="HATPase_dom"/>
</dbReference>
<protein>
    <submittedName>
        <fullName evidence="11">Two-component system, sensor histidine kinase YesM</fullName>
    </submittedName>
</protein>
<dbReference type="Pfam" id="PF06580">
    <property type="entry name" value="His_kinase"/>
    <property type="match status" value="1"/>
</dbReference>
<dbReference type="Pfam" id="PF02518">
    <property type="entry name" value="HATPase_c"/>
    <property type="match status" value="1"/>
</dbReference>
<reference evidence="11 12" key="1">
    <citation type="submission" date="2016-10" db="EMBL/GenBank/DDBJ databases">
        <authorList>
            <person name="de Groot N.N."/>
        </authorList>
    </citation>
    <scope>NUCLEOTIDE SEQUENCE [LARGE SCALE GENOMIC DNA]</scope>
    <source>
        <strain evidence="11 12">ATCC BAA-466</strain>
    </source>
</reference>
<accession>A0A1G7T9Y4</accession>
<evidence type="ECO:0000256" key="6">
    <source>
        <dbReference type="SAM" id="Coils"/>
    </source>
</evidence>
<dbReference type="AlphaFoldDB" id="A0A1G7T9Y4"/>
<dbReference type="Gene3D" id="3.30.565.10">
    <property type="entry name" value="Histidine kinase-like ATPase, C-terminal domain"/>
    <property type="match status" value="1"/>
</dbReference>
<comment type="subcellular location">
    <subcellularLocation>
        <location evidence="1">Cell membrane</location>
        <topology evidence="1">Multi-pass membrane protein</topology>
    </subcellularLocation>
</comment>
<feature type="domain" description="Histidine kinase/HSP90-like ATPase" evidence="8">
    <location>
        <begin position="464"/>
        <end position="560"/>
    </location>
</feature>
<feature type="transmembrane region" description="Helical" evidence="7">
    <location>
        <begin position="12"/>
        <end position="32"/>
    </location>
</feature>
<dbReference type="STRING" id="120956.SAMN05421791_10534"/>
<evidence type="ECO:0000256" key="2">
    <source>
        <dbReference type="ARBA" id="ARBA00022475"/>
    </source>
</evidence>
<dbReference type="GO" id="GO:0005886">
    <property type="term" value="C:plasma membrane"/>
    <property type="evidence" value="ECO:0007669"/>
    <property type="project" value="UniProtKB-SubCell"/>
</dbReference>
<dbReference type="RefSeq" id="WP_090289949.1">
    <property type="nucleotide sequence ID" value="NZ_FNCK01000005.1"/>
</dbReference>
<dbReference type="InterPro" id="IPR033479">
    <property type="entry name" value="dCache_1"/>
</dbReference>
<evidence type="ECO:0000256" key="7">
    <source>
        <dbReference type="SAM" id="Phobius"/>
    </source>
</evidence>
<dbReference type="GO" id="GO:0000155">
    <property type="term" value="F:phosphorelay sensor kinase activity"/>
    <property type="evidence" value="ECO:0007669"/>
    <property type="project" value="InterPro"/>
</dbReference>
<organism evidence="11 12">
    <name type="scientific">Facklamia miroungae</name>
    <dbReference type="NCBI Taxonomy" id="120956"/>
    <lineage>
        <taxon>Bacteria</taxon>
        <taxon>Bacillati</taxon>
        <taxon>Bacillota</taxon>
        <taxon>Bacilli</taxon>
        <taxon>Lactobacillales</taxon>
        <taxon>Aerococcaceae</taxon>
        <taxon>Facklamia</taxon>
    </lineage>
</organism>
<name>A0A1G7T9Y4_9LACT</name>
<dbReference type="Pfam" id="PF02743">
    <property type="entry name" value="dCache_1"/>
    <property type="match status" value="1"/>
</dbReference>
<keyword evidence="11" id="KW-0808">Transferase</keyword>
<dbReference type="InterPro" id="IPR036890">
    <property type="entry name" value="HATPase_C_sf"/>
</dbReference>
<gene>
    <name evidence="11" type="ORF">SAMN05421791_10534</name>
</gene>
<keyword evidence="5 7" id="KW-0472">Membrane</keyword>
<sequence>MKTMRNRFDRKISVYFFSISMMIVLILSYANYRSSVKIIKQNIEMENSQQLKTASLYIASYLEKMKSLNSLLAMTPELNSNKERVIDERALKSTLDLIKSSDTIIKNIMVITKSGQLITHTGSVMESKKPVLNEEWYQTALKSNNMAQITRENHSGFTMNKSERVISLSHKIEDGNREFQGLTIIDVSYKFIEDYISTVNLGENGFAFIVDENKQLIFDSEQMNGDSLKEKAEYLAIIEDSSDFNKEDYIISTIYVPNTNWQLTQVRSPEEIYTLNRKLITEMLIWAFLILLLSIFLSIFVSKKVTNPIVDLIDEMKKVNQNFSNIPVNQQASLEIIELTLEYNLLLDRVKKLTETIEEKEKAKRTYELKALQSQINPHFIYNTLDTILWLVELGEKDQAVEVIQSLGSLLRTTLSVDEDVIELKREIEQVKNYLNIQKIRYDDKFDYDISLGANTGEILVPKLIIQPIVENAIYHGIKTKKGQSHIQITASIGAEALMIQVEDNGVGFKDKKHSNKSKPKLGGIGMANVDQRLKILYGDAYGLTYTSDDQLTRVTLKIKI</sequence>
<proteinExistence type="predicted"/>
<dbReference type="Gene3D" id="3.30.450.20">
    <property type="entry name" value="PAS domain"/>
    <property type="match status" value="1"/>
</dbReference>
<feature type="coiled-coil region" evidence="6">
    <location>
        <begin position="336"/>
        <end position="370"/>
    </location>
</feature>
<dbReference type="InterPro" id="IPR051552">
    <property type="entry name" value="HptR"/>
</dbReference>
<evidence type="ECO:0000259" key="9">
    <source>
        <dbReference type="Pfam" id="PF02743"/>
    </source>
</evidence>
<evidence type="ECO:0000313" key="12">
    <source>
        <dbReference type="Proteomes" id="UP000199708"/>
    </source>
</evidence>
<keyword evidence="4 7" id="KW-1133">Transmembrane helix</keyword>
<keyword evidence="3 7" id="KW-0812">Transmembrane</keyword>
<dbReference type="PANTHER" id="PTHR42713:SF2">
    <property type="entry name" value="TWO-COMPONENT SENSOR KINASE YESM"/>
    <property type="match status" value="1"/>
</dbReference>
<keyword evidence="11" id="KW-0418">Kinase</keyword>
<keyword evidence="6" id="KW-0175">Coiled coil</keyword>